<dbReference type="RefSeq" id="YP_010152705.1">
    <property type="nucleotide sequence ID" value="NC_057168.1"/>
</dbReference>
<evidence type="ECO:0000256" key="1">
    <source>
        <dbReference type="ARBA" id="ARBA00008553"/>
    </source>
</evidence>
<dbReference type="GO" id="GO:0005840">
    <property type="term" value="C:ribosome"/>
    <property type="evidence" value="ECO:0007669"/>
    <property type="project" value="UniProtKB-KW"/>
</dbReference>
<keyword evidence="4" id="KW-0496">Mitochondrion</keyword>
<dbReference type="SUPFAM" id="SSF55282">
    <property type="entry name" value="RL5-like"/>
    <property type="match status" value="1"/>
</dbReference>
<dbReference type="InterPro" id="IPR002132">
    <property type="entry name" value="Ribosomal_uL5"/>
</dbReference>
<organism evidence="4">
    <name type="scientific">Pelagomonas calceolata</name>
    <dbReference type="NCBI Taxonomy" id="35677"/>
    <lineage>
        <taxon>Eukaryota</taxon>
        <taxon>Sar</taxon>
        <taxon>Stramenopiles</taxon>
        <taxon>Ochrophyta</taxon>
        <taxon>Pelagophyceae</taxon>
        <taxon>Pelagomonadales</taxon>
        <taxon>Pelagomonadaceae</taxon>
        <taxon>Pelagomonas</taxon>
    </lineage>
</organism>
<dbReference type="PIRSF" id="PIRSF002161">
    <property type="entry name" value="Ribosomal_L5"/>
    <property type="match status" value="1"/>
</dbReference>
<comment type="similarity">
    <text evidence="1">Belongs to the universal ribosomal protein uL5 family.</text>
</comment>
<gene>
    <name evidence="4" type="primary">rpl5</name>
</gene>
<sequence>MWKSYNRFYTQTIRSEVGSVFLCKNVNEIPCVKKISLTSVSSSPNNIRNVLMTLSSLQLVSNRKTKIVTSKRSNSLMKIRKGQPLGAKTFLTGGRGLQFLSFFTLKLMPGLDLTSLLFYHSGNSDFKFFIKSSSIFSELRHFFQFFQFLPPIQVIFTLKRPSNAKQIFFWRFLKLPVSSFRKDN</sequence>
<dbReference type="GeneID" id="67154225"/>
<name>A0A7U0KSD4_9STRA</name>
<accession>A0A7U0KSD4</accession>
<dbReference type="AlphaFoldDB" id="A0A7U0KSD4"/>
<dbReference type="GO" id="GO:1990904">
    <property type="term" value="C:ribonucleoprotein complex"/>
    <property type="evidence" value="ECO:0007669"/>
    <property type="project" value="UniProtKB-KW"/>
</dbReference>
<evidence type="ECO:0000256" key="3">
    <source>
        <dbReference type="ARBA" id="ARBA00023274"/>
    </source>
</evidence>
<dbReference type="InterPro" id="IPR022803">
    <property type="entry name" value="Ribosomal_uL5_dom_sf"/>
</dbReference>
<reference evidence="4" key="1">
    <citation type="journal article" date="2021" name="Genome Biol. Evol.">
        <title>Mitochondrial genome evolution in pelagophyte algae.</title>
        <authorList>
            <person name="Sibbald S.J."/>
            <person name="Lawton M."/>
            <person name="Archibald J.M."/>
        </authorList>
    </citation>
    <scope>NUCLEOTIDE SEQUENCE</scope>
    <source>
        <strain evidence="4">CCMP1756</strain>
    </source>
</reference>
<dbReference type="EMBL" id="MW438349">
    <property type="protein sequence ID" value="QQW50353.1"/>
    <property type="molecule type" value="Genomic_DNA"/>
</dbReference>
<proteinExistence type="inferred from homology"/>
<evidence type="ECO:0000313" key="4">
    <source>
        <dbReference type="EMBL" id="QQW50353.1"/>
    </source>
</evidence>
<keyword evidence="2 4" id="KW-0689">Ribosomal protein</keyword>
<protein>
    <submittedName>
        <fullName evidence="4">Ribosomal protein L5</fullName>
    </submittedName>
</protein>
<dbReference type="GO" id="GO:0006412">
    <property type="term" value="P:translation"/>
    <property type="evidence" value="ECO:0007669"/>
    <property type="project" value="InterPro"/>
</dbReference>
<dbReference type="GO" id="GO:0003735">
    <property type="term" value="F:structural constituent of ribosome"/>
    <property type="evidence" value="ECO:0007669"/>
    <property type="project" value="InterPro"/>
</dbReference>
<keyword evidence="3" id="KW-0687">Ribonucleoprotein</keyword>
<evidence type="ECO:0000256" key="2">
    <source>
        <dbReference type="ARBA" id="ARBA00022980"/>
    </source>
</evidence>
<geneLocation type="mitochondrion" evidence="4"/>
<dbReference type="Gene3D" id="3.30.1440.10">
    <property type="match status" value="1"/>
</dbReference>